<evidence type="ECO:0000313" key="7">
    <source>
        <dbReference type="EMBL" id="CAE0608997.1"/>
    </source>
</evidence>
<evidence type="ECO:0000256" key="2">
    <source>
        <dbReference type="ARBA" id="ARBA00022737"/>
    </source>
</evidence>
<feature type="compositionally biased region" description="Low complexity" evidence="5">
    <location>
        <begin position="105"/>
        <end position="115"/>
    </location>
</feature>
<dbReference type="Gene3D" id="2.60.40.10">
    <property type="entry name" value="Immunoglobulins"/>
    <property type="match status" value="1"/>
</dbReference>
<dbReference type="FunFam" id="2.60.40.10:FF:001860">
    <property type="entry name" value="Sucrose nonfermenting 4-like protein"/>
    <property type="match status" value="1"/>
</dbReference>
<dbReference type="InterPro" id="IPR000644">
    <property type="entry name" value="CBS_dom"/>
</dbReference>
<dbReference type="InterPro" id="IPR050511">
    <property type="entry name" value="AMPK_gamma/SDS23_families"/>
</dbReference>
<name>A0A6U9QP53_9CHLO</name>
<dbReference type="InterPro" id="IPR014756">
    <property type="entry name" value="Ig_E-set"/>
</dbReference>
<dbReference type="Pfam" id="PF00571">
    <property type="entry name" value="CBS"/>
    <property type="match status" value="2"/>
</dbReference>
<reference evidence="8" key="1">
    <citation type="submission" date="2021-01" db="EMBL/GenBank/DDBJ databases">
        <authorList>
            <person name="Corre E."/>
            <person name="Pelletier E."/>
            <person name="Niang G."/>
            <person name="Scheremetjew M."/>
            <person name="Finn R."/>
            <person name="Kale V."/>
            <person name="Holt S."/>
            <person name="Cochrane G."/>
            <person name="Meng A."/>
            <person name="Brown T."/>
            <person name="Cohen L."/>
        </authorList>
    </citation>
    <scope>NUCLEOTIDE SEQUENCE</scope>
    <source>
        <strain evidence="8">CCMP1897</strain>
    </source>
</reference>
<gene>
    <name evidence="7" type="ORF">PSAL00342_LOCUS2816</name>
    <name evidence="8" type="ORF">PSAL00342_LOCUS2819</name>
</gene>
<accession>A0A6U9QP53</accession>
<dbReference type="PANTHER" id="PTHR13780:SF35">
    <property type="entry name" value="LD22662P"/>
    <property type="match status" value="1"/>
</dbReference>
<dbReference type="CDD" id="cd02859">
    <property type="entry name" value="E_set_AMPKbeta_like_N"/>
    <property type="match status" value="1"/>
</dbReference>
<dbReference type="Pfam" id="PF16561">
    <property type="entry name" value="AMPK1_CBM"/>
    <property type="match status" value="1"/>
</dbReference>
<dbReference type="AlphaFoldDB" id="A0A6U9QP53"/>
<sequence length="509" mass="56312">MAPTPTSASEAQAHVVVPTRFLWRYGGNQVHLCGSFTRWVETIPMSPLETHPGVFVVVVNLPPGYHQYKFIVDGEWRHDESQAFMPDPLGNVNNWLFIRRPEPTSPSAEQQQQASARERLEREQGGEETYGVSVQGTEQTTGIVQPLNLAEEMEITKKRVVEFLHTHTAYELIPESGKVVLLDASLPVRQAFHALYEQGIPAAPVWDGTKYAITGMISAGDFIHILRKLRSTSKQNHVLSEGDMDAHTILEWQHESLVETRGPRNLVYVKPEDTLQKVANLLVQTRVALVPLLSGEPDSQPEGQLLLHLATLSGILACLNRHFRASTASLPLLSQPLDRLPVGTWAVPRETSADAPWKLPEQRQILALKLHTPLTEALQLLLEARVSALPVLDDQGSLLDIYARSDIIALARGKTYSQLNWDEVTVAQALTLAHSAAAAKNAADHMQNFGEESMNSMTRACVISRKESLRTAVDRLSIPGVRRLLVVEAGTHHVEAVVSLSDVCAFLFT</sequence>
<organism evidence="8">
    <name type="scientific">Picocystis salinarum</name>
    <dbReference type="NCBI Taxonomy" id="88271"/>
    <lineage>
        <taxon>Eukaryota</taxon>
        <taxon>Viridiplantae</taxon>
        <taxon>Chlorophyta</taxon>
        <taxon>Picocystophyceae</taxon>
        <taxon>Picocystales</taxon>
        <taxon>Picocystaceae</taxon>
        <taxon>Picocystis</taxon>
    </lineage>
</organism>
<proteinExistence type="inferred from homology"/>
<dbReference type="SMART" id="SM00116">
    <property type="entry name" value="CBS"/>
    <property type="match status" value="4"/>
</dbReference>
<comment type="similarity">
    <text evidence="1">Belongs to the 5'-AMP-activated protein kinase gamma subunit family.</text>
</comment>
<keyword evidence="2" id="KW-0677">Repeat</keyword>
<protein>
    <recommendedName>
        <fullName evidence="6">CBS domain-containing protein</fullName>
    </recommendedName>
</protein>
<dbReference type="InterPro" id="IPR046342">
    <property type="entry name" value="CBS_dom_sf"/>
</dbReference>
<evidence type="ECO:0000313" key="8">
    <source>
        <dbReference type="EMBL" id="CAE0609000.1"/>
    </source>
</evidence>
<evidence type="ECO:0000256" key="4">
    <source>
        <dbReference type="PROSITE-ProRule" id="PRU00703"/>
    </source>
</evidence>
<keyword evidence="3 4" id="KW-0129">CBS domain</keyword>
<feature type="domain" description="CBS" evidence="6">
    <location>
        <begin position="361"/>
        <end position="423"/>
    </location>
</feature>
<feature type="region of interest" description="Disordered" evidence="5">
    <location>
        <begin position="100"/>
        <end position="137"/>
    </location>
</feature>
<dbReference type="PANTHER" id="PTHR13780">
    <property type="entry name" value="AMP-ACTIVATED PROTEIN KINASE, GAMMA REGULATORY SUBUNIT"/>
    <property type="match status" value="1"/>
</dbReference>
<evidence type="ECO:0000259" key="6">
    <source>
        <dbReference type="PROSITE" id="PS51371"/>
    </source>
</evidence>
<evidence type="ECO:0000256" key="5">
    <source>
        <dbReference type="SAM" id="MobiDB-lite"/>
    </source>
</evidence>
<dbReference type="PROSITE" id="PS51371">
    <property type="entry name" value="CBS"/>
    <property type="match status" value="2"/>
</dbReference>
<dbReference type="InterPro" id="IPR032640">
    <property type="entry name" value="AMPK1_CBM"/>
</dbReference>
<dbReference type="SUPFAM" id="SSF81296">
    <property type="entry name" value="E set domains"/>
    <property type="match status" value="1"/>
</dbReference>
<dbReference type="EMBL" id="HBIS01003136">
    <property type="protein sequence ID" value="CAE0609000.1"/>
    <property type="molecule type" value="Transcribed_RNA"/>
</dbReference>
<evidence type="ECO:0000256" key="1">
    <source>
        <dbReference type="ARBA" id="ARBA00006750"/>
    </source>
</evidence>
<dbReference type="SUPFAM" id="SSF54631">
    <property type="entry name" value="CBS-domain pair"/>
    <property type="match status" value="2"/>
</dbReference>
<feature type="domain" description="CBS" evidence="6">
    <location>
        <begin position="172"/>
        <end position="232"/>
    </location>
</feature>
<dbReference type="EMBL" id="HBIS01003133">
    <property type="protein sequence ID" value="CAE0608997.1"/>
    <property type="molecule type" value="Transcribed_RNA"/>
</dbReference>
<dbReference type="InterPro" id="IPR013783">
    <property type="entry name" value="Ig-like_fold"/>
</dbReference>
<dbReference type="Gene3D" id="3.10.580.10">
    <property type="entry name" value="CBS-domain"/>
    <property type="match status" value="2"/>
</dbReference>
<feature type="compositionally biased region" description="Basic and acidic residues" evidence="5">
    <location>
        <begin position="116"/>
        <end position="125"/>
    </location>
</feature>
<evidence type="ECO:0000256" key="3">
    <source>
        <dbReference type="ARBA" id="ARBA00023122"/>
    </source>
</evidence>